<name>A0A1I1IB96_9GAMM</name>
<dbReference type="EMBL" id="FOLY01000002">
    <property type="protein sequence ID" value="SFC31023.1"/>
    <property type="molecule type" value="Genomic_DNA"/>
</dbReference>
<accession>A0A1I1IB96</accession>
<reference evidence="2" key="1">
    <citation type="submission" date="2016-10" db="EMBL/GenBank/DDBJ databases">
        <authorList>
            <person name="Varghese N."/>
            <person name="Submissions S."/>
        </authorList>
    </citation>
    <scope>NUCLEOTIDE SEQUENCE [LARGE SCALE GENOMIC DNA]</scope>
    <source>
        <strain evidence="2">DSM 23439</strain>
    </source>
</reference>
<keyword evidence="2" id="KW-1185">Reference proteome</keyword>
<dbReference type="SUPFAM" id="SSF51126">
    <property type="entry name" value="Pectin lyase-like"/>
    <property type="match status" value="1"/>
</dbReference>
<evidence type="ECO:0008006" key="3">
    <source>
        <dbReference type="Google" id="ProtNLM"/>
    </source>
</evidence>
<dbReference type="RefSeq" id="WP_090131349.1">
    <property type="nucleotide sequence ID" value="NZ_FOLY01000002.1"/>
</dbReference>
<dbReference type="InterPro" id="IPR006311">
    <property type="entry name" value="TAT_signal"/>
</dbReference>
<evidence type="ECO:0000313" key="1">
    <source>
        <dbReference type="EMBL" id="SFC31023.1"/>
    </source>
</evidence>
<dbReference type="AlphaFoldDB" id="A0A1I1IB96"/>
<dbReference type="Gene3D" id="2.160.20.10">
    <property type="entry name" value="Single-stranded right-handed beta-helix, Pectin lyase-like"/>
    <property type="match status" value="1"/>
</dbReference>
<proteinExistence type="predicted"/>
<dbReference type="Proteomes" id="UP000199046">
    <property type="component" value="Unassembled WGS sequence"/>
</dbReference>
<protein>
    <recommendedName>
        <fullName evidence="3">Pectate lyase superfamily protein</fullName>
    </recommendedName>
</protein>
<dbReference type="InterPro" id="IPR011050">
    <property type="entry name" value="Pectin_lyase_fold/virulence"/>
</dbReference>
<gene>
    <name evidence="1" type="ORF">SAMN05421848_0988</name>
</gene>
<evidence type="ECO:0000313" key="2">
    <source>
        <dbReference type="Proteomes" id="UP000199046"/>
    </source>
</evidence>
<sequence length="551" mass="60741">MALSTDDRNRRRFMRRALALLPAAGMAGALTAPERAQAGESRERSEALDMTARNNVIYWGADPTGKRDSSAAFVRAVRSSIVNSLYVPPGRYAIGQTVDLKGKNLIGPGRRRNGREKNAMLMPFHSLGDGVMFTGHGPVMRDLSFSNGDSKRRWKGTYIDSHGYNTVLENIHFSSASLAIRVREIMVNYSLVRCTFIGLSVGVQVDDEKGENSTTARFIGNEFNYSDNGIIFKKNVYGATFQDNIFEAMKGDAILAGLIYRSSFIGNWWEGRNGGESPWPCVRITNNQQFMGCFATSNTCVYGWDNVFKSDKHSGSMGGVSLDGGEVIVRNSTGNALRLTPDSLRAEADAWKPATPLVIQSSHSVHTHQTNPIVFRHSGPDGAVVFDTDPETKNKGVWDGALRFATQVDGDDKLLYDDYRVNRGRPGLIGETSLIDKKGKVRHALTGVAQFVKWRKGGDGPGCDFFARCEAVDKGQVEFSFPDGEVELRDPIITVTVEDAGILHDGIEYLSAYSGSSKYQAWKGFRVRFVDRQSGQPALPECFTLSIFHPR</sequence>
<dbReference type="OrthoDB" id="6178340at2"/>
<dbReference type="InterPro" id="IPR012334">
    <property type="entry name" value="Pectin_lyas_fold"/>
</dbReference>
<dbReference type="PROSITE" id="PS51318">
    <property type="entry name" value="TAT"/>
    <property type="match status" value="1"/>
</dbReference>
<organism evidence="1 2">
    <name type="scientific">Kushneria avicenniae</name>
    <dbReference type="NCBI Taxonomy" id="402385"/>
    <lineage>
        <taxon>Bacteria</taxon>
        <taxon>Pseudomonadati</taxon>
        <taxon>Pseudomonadota</taxon>
        <taxon>Gammaproteobacteria</taxon>
        <taxon>Oceanospirillales</taxon>
        <taxon>Halomonadaceae</taxon>
        <taxon>Kushneria</taxon>
    </lineage>
</organism>